<evidence type="ECO:0000256" key="2">
    <source>
        <dbReference type="SAM" id="SignalP"/>
    </source>
</evidence>
<dbReference type="Proteomes" id="UP001209878">
    <property type="component" value="Unassembled WGS sequence"/>
</dbReference>
<keyword evidence="1" id="KW-0175">Coiled coil</keyword>
<sequence length="261" mass="30159">MKLVCLYPLLLALWELVPKAAAQELLDAQWGDEGPCRAGPCLADTIPWTRTAEYLQLIRLISELQQLRQYCESQSYRIDRLQQRNNNLTSRVTQLESHVGAAEEYIDAVRDECRTAQNVYSGKTNTAKVHLDHDSKMPDGFCEKTTCCDNVELQLRNVTRIMKDQSRRQRRQGRRIKLLKKVVRQQGNSIVELKTAFAKRLETLEKKVATSRVEYLNDDVGHLKSAGDLMSRLLAKLLKENAKLKRQYMKSQRNNRREGKI</sequence>
<proteinExistence type="predicted"/>
<accession>A0AAD9UE18</accession>
<dbReference type="EMBL" id="JAODUO010000216">
    <property type="protein sequence ID" value="KAK2186002.1"/>
    <property type="molecule type" value="Genomic_DNA"/>
</dbReference>
<keyword evidence="2" id="KW-0732">Signal</keyword>
<reference evidence="3" key="1">
    <citation type="journal article" date="2023" name="Mol. Biol. Evol.">
        <title>Third-Generation Sequencing Reveals the Adaptive Role of the Epigenome in Three Deep-Sea Polychaetes.</title>
        <authorList>
            <person name="Perez M."/>
            <person name="Aroh O."/>
            <person name="Sun Y."/>
            <person name="Lan Y."/>
            <person name="Juniper S.K."/>
            <person name="Young C.R."/>
            <person name="Angers B."/>
            <person name="Qian P.Y."/>
        </authorList>
    </citation>
    <scope>NUCLEOTIDE SEQUENCE</scope>
    <source>
        <strain evidence="3">R07B-5</strain>
    </source>
</reference>
<protein>
    <submittedName>
        <fullName evidence="3">Uncharacterized protein</fullName>
    </submittedName>
</protein>
<organism evidence="3 4">
    <name type="scientific">Ridgeia piscesae</name>
    <name type="common">Tubeworm</name>
    <dbReference type="NCBI Taxonomy" id="27915"/>
    <lineage>
        <taxon>Eukaryota</taxon>
        <taxon>Metazoa</taxon>
        <taxon>Spiralia</taxon>
        <taxon>Lophotrochozoa</taxon>
        <taxon>Annelida</taxon>
        <taxon>Polychaeta</taxon>
        <taxon>Sedentaria</taxon>
        <taxon>Canalipalpata</taxon>
        <taxon>Sabellida</taxon>
        <taxon>Siboglinidae</taxon>
        <taxon>Ridgeia</taxon>
    </lineage>
</organism>
<gene>
    <name evidence="3" type="ORF">NP493_215g07030</name>
</gene>
<name>A0AAD9UE18_RIDPI</name>
<evidence type="ECO:0000256" key="1">
    <source>
        <dbReference type="SAM" id="Coils"/>
    </source>
</evidence>
<keyword evidence="4" id="KW-1185">Reference proteome</keyword>
<evidence type="ECO:0000313" key="3">
    <source>
        <dbReference type="EMBL" id="KAK2186002.1"/>
    </source>
</evidence>
<feature type="chain" id="PRO_5042182305" evidence="2">
    <location>
        <begin position="23"/>
        <end position="261"/>
    </location>
</feature>
<comment type="caution">
    <text evidence="3">The sequence shown here is derived from an EMBL/GenBank/DDBJ whole genome shotgun (WGS) entry which is preliminary data.</text>
</comment>
<feature type="coiled-coil region" evidence="1">
    <location>
        <begin position="64"/>
        <end position="98"/>
    </location>
</feature>
<feature type="signal peptide" evidence="2">
    <location>
        <begin position="1"/>
        <end position="22"/>
    </location>
</feature>
<dbReference type="AlphaFoldDB" id="A0AAD9UE18"/>
<evidence type="ECO:0000313" key="4">
    <source>
        <dbReference type="Proteomes" id="UP001209878"/>
    </source>
</evidence>